<dbReference type="GO" id="GO:0009231">
    <property type="term" value="P:riboflavin biosynthetic process"/>
    <property type="evidence" value="ECO:0007669"/>
    <property type="project" value="InterPro"/>
</dbReference>
<comment type="caution">
    <text evidence="2">The sequence shown here is derived from an EMBL/GenBank/DDBJ whole genome shotgun (WGS) entry which is preliminary data.</text>
</comment>
<dbReference type="OrthoDB" id="195113at2"/>
<proteinExistence type="predicted"/>
<dbReference type="Proteomes" id="UP000270343">
    <property type="component" value="Unassembled WGS sequence"/>
</dbReference>
<keyword evidence="3" id="KW-1185">Reference proteome</keyword>
<protein>
    <submittedName>
        <fullName evidence="2">Dihydrofolate reductase</fullName>
    </submittedName>
</protein>
<dbReference type="PANTHER" id="PTHR38011">
    <property type="entry name" value="DIHYDROFOLATE REDUCTASE FAMILY PROTEIN (AFU_ORTHOLOGUE AFUA_8G06820)"/>
    <property type="match status" value="1"/>
</dbReference>
<dbReference type="AlphaFoldDB" id="A0A3B0ARL5"/>
<dbReference type="GO" id="GO:0008703">
    <property type="term" value="F:5-amino-6-(5-phosphoribosylamino)uracil reductase activity"/>
    <property type="evidence" value="ECO:0007669"/>
    <property type="project" value="InterPro"/>
</dbReference>
<dbReference type="SUPFAM" id="SSF53597">
    <property type="entry name" value="Dihydrofolate reductase-like"/>
    <property type="match status" value="1"/>
</dbReference>
<gene>
    <name evidence="2" type="ORF">D7231_29905</name>
</gene>
<reference evidence="2 3" key="1">
    <citation type="journal article" date="2015" name="Antonie Van Leeuwenhoek">
        <title>Streptomyces klenkii sp. nov., isolated from deep marine sediment.</title>
        <authorList>
            <person name="Veyisoglu A."/>
            <person name="Sahin N."/>
        </authorList>
    </citation>
    <scope>NUCLEOTIDE SEQUENCE [LARGE SCALE GENOMIC DNA]</scope>
    <source>
        <strain evidence="2 3">KCTC 29202</strain>
    </source>
</reference>
<dbReference type="InterPro" id="IPR024072">
    <property type="entry name" value="DHFR-like_dom_sf"/>
</dbReference>
<dbReference type="InterPro" id="IPR002734">
    <property type="entry name" value="RibDG_C"/>
</dbReference>
<sequence length="193" mass="20830">MRKLTYFIATTIDGFIAGPGDEFGFMMSILDDAYVSALVESYPDTVSARGREAVGLGPDNRDFDTVLMGRNTYEPGLSAGMTSPYPHLRQYVVSKSLTTSPDPAVTVFSGDVVELVRGLKQEEGKGIWLCGGASLAGQLRDEIDEIVVKVNPFVAGKGIPLFAAEFAPERYDLKGTRSFGNGVVMITYAKRTA</sequence>
<dbReference type="EMBL" id="RBAM01000018">
    <property type="protein sequence ID" value="RKN63031.1"/>
    <property type="molecule type" value="Genomic_DNA"/>
</dbReference>
<evidence type="ECO:0000313" key="2">
    <source>
        <dbReference type="EMBL" id="RKN63031.1"/>
    </source>
</evidence>
<name>A0A3B0ARL5_9ACTN</name>
<dbReference type="RefSeq" id="WP_120758745.1">
    <property type="nucleotide sequence ID" value="NZ_JBFADQ010000064.1"/>
</dbReference>
<dbReference type="PANTHER" id="PTHR38011:SF11">
    <property type="entry name" value="2,5-DIAMINO-6-RIBOSYLAMINO-4(3H)-PYRIMIDINONE 5'-PHOSPHATE REDUCTASE"/>
    <property type="match status" value="1"/>
</dbReference>
<organism evidence="2 3">
    <name type="scientific">Streptomyces klenkii</name>
    <dbReference type="NCBI Taxonomy" id="1420899"/>
    <lineage>
        <taxon>Bacteria</taxon>
        <taxon>Bacillati</taxon>
        <taxon>Actinomycetota</taxon>
        <taxon>Actinomycetes</taxon>
        <taxon>Kitasatosporales</taxon>
        <taxon>Streptomycetaceae</taxon>
        <taxon>Streptomyces</taxon>
    </lineage>
</organism>
<evidence type="ECO:0000259" key="1">
    <source>
        <dbReference type="Pfam" id="PF01872"/>
    </source>
</evidence>
<dbReference type="InterPro" id="IPR050765">
    <property type="entry name" value="Riboflavin_Biosynth_HTPR"/>
</dbReference>
<dbReference type="Pfam" id="PF01872">
    <property type="entry name" value="RibD_C"/>
    <property type="match status" value="1"/>
</dbReference>
<evidence type="ECO:0000313" key="3">
    <source>
        <dbReference type="Proteomes" id="UP000270343"/>
    </source>
</evidence>
<dbReference type="Gene3D" id="3.40.430.10">
    <property type="entry name" value="Dihydrofolate Reductase, subunit A"/>
    <property type="match status" value="1"/>
</dbReference>
<accession>A0A3B0ARL5</accession>
<feature type="domain" description="Bacterial bifunctional deaminase-reductase C-terminal" evidence="1">
    <location>
        <begin position="2"/>
        <end position="184"/>
    </location>
</feature>